<evidence type="ECO:0000313" key="3">
    <source>
        <dbReference type="Proteomes" id="UP000003163"/>
    </source>
</evidence>
<accession>J9D9R1</accession>
<gene>
    <name evidence="2" type="ORF">EDEG_01476</name>
</gene>
<dbReference type="HOGENOM" id="CLU_248420_0_0_1"/>
<feature type="compositionally biased region" description="Low complexity" evidence="1">
    <location>
        <begin position="810"/>
        <end position="836"/>
    </location>
</feature>
<organism evidence="2 3">
    <name type="scientific">Edhazardia aedis (strain USNM 41457)</name>
    <name type="common">Microsporidian parasite</name>
    <dbReference type="NCBI Taxonomy" id="1003232"/>
    <lineage>
        <taxon>Eukaryota</taxon>
        <taxon>Fungi</taxon>
        <taxon>Fungi incertae sedis</taxon>
        <taxon>Microsporidia</taxon>
        <taxon>Edhazardia</taxon>
    </lineage>
</organism>
<protein>
    <submittedName>
        <fullName evidence="2">Uncharacterized protein</fullName>
    </submittedName>
</protein>
<reference evidence="2 3" key="1">
    <citation type="submission" date="2011-08" db="EMBL/GenBank/DDBJ databases">
        <authorList>
            <person name="Liu Z.J."/>
            <person name="Shi F.L."/>
            <person name="Lu J.Q."/>
            <person name="Li M."/>
            <person name="Wang Z.L."/>
        </authorList>
    </citation>
    <scope>NUCLEOTIDE SEQUENCE [LARGE SCALE GENOMIC DNA]</scope>
    <source>
        <strain evidence="2 3">USNM 41457</strain>
    </source>
</reference>
<reference evidence="3" key="2">
    <citation type="submission" date="2015-07" db="EMBL/GenBank/DDBJ databases">
        <title>Contrasting host-pathogen interactions and genome evolution in two generalist and specialist microsporidian pathogens of mosquitoes.</title>
        <authorList>
            <consortium name="The Broad Institute Genomics Platform"/>
            <consortium name="The Broad Institute Genome Sequencing Center for Infectious Disease"/>
            <person name="Cuomo C.A."/>
            <person name="Sanscrainte N.D."/>
            <person name="Goldberg J.M."/>
            <person name="Heiman D."/>
            <person name="Young S."/>
            <person name="Zeng Q."/>
            <person name="Becnel J.J."/>
            <person name="Birren B.W."/>
        </authorList>
    </citation>
    <scope>NUCLEOTIDE SEQUENCE [LARGE SCALE GENOMIC DNA]</scope>
    <source>
        <strain evidence="3">USNM 41457</strain>
    </source>
</reference>
<feature type="region of interest" description="Disordered" evidence="1">
    <location>
        <begin position="809"/>
        <end position="836"/>
    </location>
</feature>
<evidence type="ECO:0000313" key="2">
    <source>
        <dbReference type="EMBL" id="EJW04244.1"/>
    </source>
</evidence>
<dbReference type="VEuPathDB" id="MicrosporidiaDB:EDEG_01476"/>
<dbReference type="InParanoid" id="J9D9R1"/>
<dbReference type="OrthoDB" id="2187603at2759"/>
<dbReference type="EMBL" id="AFBI03000021">
    <property type="protein sequence ID" value="EJW04244.1"/>
    <property type="molecule type" value="Genomic_DNA"/>
</dbReference>
<evidence type="ECO:0000256" key="1">
    <source>
        <dbReference type="SAM" id="MobiDB-lite"/>
    </source>
</evidence>
<dbReference type="Proteomes" id="UP000003163">
    <property type="component" value="Unassembled WGS sequence"/>
</dbReference>
<keyword evidence="3" id="KW-1185">Reference proteome</keyword>
<name>J9D9R1_EDHAE</name>
<proteinExistence type="predicted"/>
<sequence length="1506" mass="176110">MLDRRFIIPLVTKCSDELNSEFENNTTAKFNKSAKNLDHKNTICTCLKANSMIKDSFITNIPSAVETISNHLNSDSLSCNDSFQKNKNEDSISPAIISDENLIFERSNKISKLSINSNSPSNLKRSASNNGSEIIFDAESYSIKNSEIARSKSADEESISFENIFFENCSNKSQENMEVNAMCEGTKETKEMKIASKSNDYSENNNFFMCSSANNSVNTQFNAKDSYKEKVEGNVKEIISKFDTNYVYQKIDENNATKSVVCGENCINNNHTASFNNKIYTESFDKNPEKLVILLEELYECVFLNQSIENLKIYAEILNFISEKSNIYEYLNVVQLCFELYLLCSNYYFEILDAFNKKKICRDANLKFLSVEYPKIEISMKPYSSFIKKIAEKILKSDDVIFIKIKVLAFCTFLKEDDFMLEDCKYLNDRIYLLNFLIKKNEDENIILWIKNNIESIIHSSSIYIQDFEWFYFISSFLGTKTTDEMQKIIVLAKSHRILNSTISDFKEFTISNFINILINSYDDKKDDELIYTTSIFTKFFSINPSKAEHIFKIFILRTKTDKLAGLFFDRCSNIDSDYIEVCLICSKYIDDIKDEYLISISKSHYFAFLTRKLEIFNKCIRKLGYMKKDFDYCVAAKSLFEDNVYLNDLSMKKILTFLQIFPMASNVIYPYLVPNLQTLNDRYGFLYDNPIFSDIKTIITDGLNASKKSSLSPEENLSSHISLKYEHKNKQSYNSNLNIHLNGQSYVKNTQNISPDTSNFSCSLLEHTSNDINRSYGNFDLNDKIYNLSSVTTKNKFGEKNIELSSTQSPISNVKSKKNSSIESRQSSSRNNTNTNSFTNNVCKIFSEDFLQNLYEIVNFMREEKDIYRFIVLLIRLDFNLFINKVVFPKKTNCDDFFVKSVNQIIKIFDTIYDKELFLEKLICFKENAYMEKNFYKIVVIKQLNTHLLIEDSLINSSLLKILENSADENYGKYFDEKISKSKNINTMEKKKHQEDMKKPTKICFNTSNVAKTRNVIFTKDLEVSKHVVAEKKCAGELKKIDNKECETNFMSQQMSTLIKTENSIENEIDKLKIRCLKKNEDFYKLKNLNENRNSAKCSQESENFKFNSSEEKCMINDKLIDSYNGETNPKHNFNVFNTISQRLSDNVCFYTNQKSEMKIIGANISEISTESSFLDKKSTFTPIIENFLYDSEKINNDLFNRKSGNDSNLIYTEKCEEDKKIVKLKAILYSLFYNDQMRINILINSLSRKNNIFTCDTNKIDNIMKIMELNNQYKEGMMFYNSYIKFESKPLMFCFYGTFYQYDEDDQQSIIKLEHDQITFELIIHNKRLIKRINSNGKTENFLLTDVMENTKKLSVSIKFVNKKCELHLNQITTTFKMYGFRRMVIGHKFKGIVSRILYYESSLYDKKYLCENSRSDYFISYLRDLEKIMIYQGIKGFYLDNLKPYEINNNFNIEMKNIIHNENINWIENKKLRDLLISEMKCNEYMLEKVHKYLSNFLTNADR</sequence>
<comment type="caution">
    <text evidence="2">The sequence shown here is derived from an EMBL/GenBank/DDBJ whole genome shotgun (WGS) entry which is preliminary data.</text>
</comment>